<reference evidence="2" key="1">
    <citation type="submission" date="2021-03" db="EMBL/GenBank/DDBJ databases">
        <title>Complete Genome of Pseudoalteromonas xiamenensis STKMTI.2, a new potential marine bacterium producing anti-Vibrio compounds.</title>
        <authorList>
            <person name="Handayani D.P."/>
            <person name="Isnansetyo A."/>
            <person name="Istiqomah I."/>
            <person name="Jumina J."/>
        </authorList>
    </citation>
    <scope>NUCLEOTIDE SEQUENCE</scope>
    <source>
        <strain evidence="2">STKMTI.2</strain>
        <plasmid evidence="2">unnamed5</plasmid>
    </source>
</reference>
<keyword evidence="3" id="KW-1185">Reference proteome</keyword>
<dbReference type="AlphaFoldDB" id="A0A975HPN2"/>
<geneLocation type="plasmid" evidence="2 3">
    <name>unnamed5</name>
</geneLocation>
<protein>
    <recommendedName>
        <fullName evidence="4">Solute-binding protein family 3/N-terminal domain-containing protein</fullName>
    </recommendedName>
</protein>
<proteinExistence type="predicted"/>
<feature type="chain" id="PRO_5037064052" description="Solute-binding protein family 3/N-terminal domain-containing protein" evidence="1">
    <location>
        <begin position="21"/>
        <end position="295"/>
    </location>
</feature>
<dbReference type="SUPFAM" id="SSF53850">
    <property type="entry name" value="Periplasmic binding protein-like II"/>
    <property type="match status" value="1"/>
</dbReference>
<dbReference type="RefSeq" id="WP_208845047.1">
    <property type="nucleotide sequence ID" value="NZ_CP072135.1"/>
</dbReference>
<gene>
    <name evidence="2" type="ORF">J5O05_18215</name>
</gene>
<evidence type="ECO:0000256" key="1">
    <source>
        <dbReference type="SAM" id="SignalP"/>
    </source>
</evidence>
<dbReference type="KEGG" id="pxi:J5O05_18215"/>
<sequence>MSLKWFCGVCLVLLSQFVYAGTDIVRFVDASGLRKNPNNRYFIAVLDLALQKSQREFGDYILQPIDIPITQKRHFVELSLGRIDVFWTMASSIRETFARPVPVPLAFGSYGIRLMAINKQSAARFGQIKDIVGLNEYSALSGVDWPDTEILKQNGIVTDASHPERDFYHLLSTATNYYFPRGITEIYSELERSEFDNLVVDEHLALIYPAVMYFYVANDNFELQTRLEKGLKTAIEDGSLEELFFKFDHHKKAFEQAYVKKRNLIFLPNPLLPNKVDIDQIRELQMKVIGQKPKH</sequence>
<dbReference type="EMBL" id="CP072135">
    <property type="protein sequence ID" value="QTH73435.1"/>
    <property type="molecule type" value="Genomic_DNA"/>
</dbReference>
<accession>A0A975HPN2</accession>
<name>A0A975HPN2_9GAMM</name>
<dbReference type="Proteomes" id="UP000664904">
    <property type="component" value="Plasmid unnamed5"/>
</dbReference>
<evidence type="ECO:0000313" key="3">
    <source>
        <dbReference type="Proteomes" id="UP000664904"/>
    </source>
</evidence>
<keyword evidence="1" id="KW-0732">Signal</keyword>
<organism evidence="2 3">
    <name type="scientific">Pseudoalteromonas xiamenensis</name>
    <dbReference type="NCBI Taxonomy" id="882626"/>
    <lineage>
        <taxon>Bacteria</taxon>
        <taxon>Pseudomonadati</taxon>
        <taxon>Pseudomonadota</taxon>
        <taxon>Gammaproteobacteria</taxon>
        <taxon>Alteromonadales</taxon>
        <taxon>Pseudoalteromonadaceae</taxon>
        <taxon>Pseudoalteromonas</taxon>
    </lineage>
</organism>
<keyword evidence="2" id="KW-0614">Plasmid</keyword>
<evidence type="ECO:0008006" key="4">
    <source>
        <dbReference type="Google" id="ProtNLM"/>
    </source>
</evidence>
<evidence type="ECO:0000313" key="2">
    <source>
        <dbReference type="EMBL" id="QTH73435.1"/>
    </source>
</evidence>
<feature type="signal peptide" evidence="1">
    <location>
        <begin position="1"/>
        <end position="20"/>
    </location>
</feature>